<sequence>MNEFVCLHDKGIIEEVLRRDTDLHVYEIGDLDNFFWPHTLWFARPEPAPIASGSGLPASSPTSAVLGADRLSALALLYVGQSPPTFLALGRPEPLRELVRAIAGLLPPWFYAHLSPGVEQALEEKFLLEPHGTHFKMSLKDHETVRASPHEGSVRLGPEHLTEVLQLYAESYPGNWFEPRLLETREYVGLRDGGRLVCIAGTHVFSPAYRVAALGNITTLPSHRHRGLATRATRDLCRSLLEKVDHIGLNVAADNRHAIACYRRLGFEIVATYGEFSVHARP</sequence>
<dbReference type="Pfam" id="PF00583">
    <property type="entry name" value="Acetyltransf_1"/>
    <property type="match status" value="1"/>
</dbReference>
<reference evidence="2 3" key="1">
    <citation type="submission" date="2018-05" db="EMBL/GenBank/DDBJ databases">
        <title>A metagenomic window into the 2 km-deep terrestrial subsurface aquifer revealed taxonomically and functionally diverse microbial community comprising novel uncultured bacterial lineages.</title>
        <authorList>
            <person name="Kadnikov V.V."/>
            <person name="Mardanov A.V."/>
            <person name="Beletsky A.V."/>
            <person name="Banks D."/>
            <person name="Pimenov N.V."/>
            <person name="Frank Y.A."/>
            <person name="Karnachuk O.V."/>
            <person name="Ravin N.V."/>
        </authorList>
    </citation>
    <scope>NUCLEOTIDE SEQUENCE [LARGE SCALE GENOMIC DNA]</scope>
    <source>
        <strain evidence="2">BY5</strain>
    </source>
</reference>
<proteinExistence type="predicted"/>
<dbReference type="Gene3D" id="3.40.630.30">
    <property type="match status" value="1"/>
</dbReference>
<dbReference type="AlphaFoldDB" id="A0A367ZL71"/>
<feature type="domain" description="N-acetyltransferase" evidence="1">
    <location>
        <begin position="152"/>
        <end position="282"/>
    </location>
</feature>
<evidence type="ECO:0000259" key="1">
    <source>
        <dbReference type="PROSITE" id="PS51186"/>
    </source>
</evidence>
<dbReference type="PROSITE" id="PS51186">
    <property type="entry name" value="GNAT"/>
    <property type="match status" value="1"/>
</dbReference>
<protein>
    <submittedName>
        <fullName evidence="2">Acetyltransferase</fullName>
    </submittedName>
</protein>
<dbReference type="InterPro" id="IPR016181">
    <property type="entry name" value="Acyl_CoA_acyltransferase"/>
</dbReference>
<comment type="caution">
    <text evidence="2">The sequence shown here is derived from an EMBL/GenBank/DDBJ whole genome shotgun (WGS) entry which is preliminary data.</text>
</comment>
<keyword evidence="2" id="KW-0808">Transferase</keyword>
<evidence type="ECO:0000313" key="2">
    <source>
        <dbReference type="EMBL" id="RCK78152.1"/>
    </source>
</evidence>
<dbReference type="EMBL" id="QOQW01000027">
    <property type="protein sequence ID" value="RCK78152.1"/>
    <property type="molecule type" value="Genomic_DNA"/>
</dbReference>
<dbReference type="SUPFAM" id="SSF55729">
    <property type="entry name" value="Acyl-CoA N-acyltransferases (Nat)"/>
    <property type="match status" value="1"/>
</dbReference>
<organism evidence="2 3">
    <name type="scientific">Candidatus Ozemobacter sibiricus</name>
    <dbReference type="NCBI Taxonomy" id="2268124"/>
    <lineage>
        <taxon>Bacteria</taxon>
        <taxon>Candidatus Ozemobacteria</taxon>
        <taxon>Candidatus Ozemobacterales</taxon>
        <taxon>Candidatus Ozemobacteraceae</taxon>
        <taxon>Candidatus Ozemobacter</taxon>
    </lineage>
</organism>
<gene>
    <name evidence="2" type="ORF">OZSIB_1801</name>
</gene>
<dbReference type="GO" id="GO:0016747">
    <property type="term" value="F:acyltransferase activity, transferring groups other than amino-acyl groups"/>
    <property type="evidence" value="ECO:0007669"/>
    <property type="project" value="InterPro"/>
</dbReference>
<accession>A0A367ZL71</accession>
<evidence type="ECO:0000313" key="3">
    <source>
        <dbReference type="Proteomes" id="UP000252355"/>
    </source>
</evidence>
<dbReference type="Proteomes" id="UP000252355">
    <property type="component" value="Unassembled WGS sequence"/>
</dbReference>
<dbReference type="CDD" id="cd04301">
    <property type="entry name" value="NAT_SF"/>
    <property type="match status" value="1"/>
</dbReference>
<dbReference type="InterPro" id="IPR000182">
    <property type="entry name" value="GNAT_dom"/>
</dbReference>
<name>A0A367ZL71_9BACT</name>